<keyword evidence="2" id="KW-1185">Reference proteome</keyword>
<comment type="caution">
    <text evidence="1">The sequence shown here is derived from an EMBL/GenBank/DDBJ whole genome shotgun (WGS) entry which is preliminary data.</text>
</comment>
<accession>A0ACB8CYV5</accession>
<evidence type="ECO:0000313" key="1">
    <source>
        <dbReference type="EMBL" id="KAH7954402.1"/>
    </source>
</evidence>
<reference evidence="1" key="1">
    <citation type="submission" date="2020-05" db="EMBL/GenBank/DDBJ databases">
        <title>Large-scale comparative analyses of tick genomes elucidate their genetic diversity and vector capacities.</title>
        <authorList>
            <person name="Jia N."/>
            <person name="Wang J."/>
            <person name="Shi W."/>
            <person name="Du L."/>
            <person name="Sun Y."/>
            <person name="Zhan W."/>
            <person name="Jiang J."/>
            <person name="Wang Q."/>
            <person name="Zhang B."/>
            <person name="Ji P."/>
            <person name="Sakyi L.B."/>
            <person name="Cui X."/>
            <person name="Yuan T."/>
            <person name="Jiang B."/>
            <person name="Yang W."/>
            <person name="Lam T.T.-Y."/>
            <person name="Chang Q."/>
            <person name="Ding S."/>
            <person name="Wang X."/>
            <person name="Zhu J."/>
            <person name="Ruan X."/>
            <person name="Zhao L."/>
            <person name="Wei J."/>
            <person name="Que T."/>
            <person name="Du C."/>
            <person name="Cheng J."/>
            <person name="Dai P."/>
            <person name="Han X."/>
            <person name="Huang E."/>
            <person name="Gao Y."/>
            <person name="Liu J."/>
            <person name="Shao H."/>
            <person name="Ye R."/>
            <person name="Li L."/>
            <person name="Wei W."/>
            <person name="Wang X."/>
            <person name="Wang C."/>
            <person name="Yang T."/>
            <person name="Huo Q."/>
            <person name="Li W."/>
            <person name="Guo W."/>
            <person name="Chen H."/>
            <person name="Zhou L."/>
            <person name="Ni X."/>
            <person name="Tian J."/>
            <person name="Zhou Y."/>
            <person name="Sheng Y."/>
            <person name="Liu T."/>
            <person name="Pan Y."/>
            <person name="Xia L."/>
            <person name="Li J."/>
            <person name="Zhao F."/>
            <person name="Cao W."/>
        </authorList>
    </citation>
    <scope>NUCLEOTIDE SEQUENCE</scope>
    <source>
        <strain evidence="1">Dsil-2018</strain>
    </source>
</reference>
<name>A0ACB8CYV5_DERSI</name>
<sequence>MLAAPCRLATLRRELNHVTCSILACTGTRRFFRKPKSARYPAVEEVVPDWVQDQISKSLSVCYADIEAKARTVAQDMCIPRIEFKVSKKWVTNFIKRNGLSLKRHTTRSS</sequence>
<protein>
    <submittedName>
        <fullName evidence="1">Uncharacterized protein</fullName>
    </submittedName>
</protein>
<organism evidence="1 2">
    <name type="scientific">Dermacentor silvarum</name>
    <name type="common">Tick</name>
    <dbReference type="NCBI Taxonomy" id="543639"/>
    <lineage>
        <taxon>Eukaryota</taxon>
        <taxon>Metazoa</taxon>
        <taxon>Ecdysozoa</taxon>
        <taxon>Arthropoda</taxon>
        <taxon>Chelicerata</taxon>
        <taxon>Arachnida</taxon>
        <taxon>Acari</taxon>
        <taxon>Parasitiformes</taxon>
        <taxon>Ixodida</taxon>
        <taxon>Ixodoidea</taxon>
        <taxon>Ixodidae</taxon>
        <taxon>Rhipicephalinae</taxon>
        <taxon>Dermacentor</taxon>
    </lineage>
</organism>
<proteinExistence type="predicted"/>
<gene>
    <name evidence="1" type="ORF">HPB49_018254</name>
</gene>
<evidence type="ECO:0000313" key="2">
    <source>
        <dbReference type="Proteomes" id="UP000821865"/>
    </source>
</evidence>
<dbReference type="EMBL" id="CM023473">
    <property type="protein sequence ID" value="KAH7954402.1"/>
    <property type="molecule type" value="Genomic_DNA"/>
</dbReference>
<dbReference type="Proteomes" id="UP000821865">
    <property type="component" value="Chromosome 4"/>
</dbReference>